<keyword evidence="3" id="KW-0479">Metal-binding</keyword>
<evidence type="ECO:0000313" key="8">
    <source>
        <dbReference type="Proteomes" id="UP000295325"/>
    </source>
</evidence>
<dbReference type="GO" id="GO:0004632">
    <property type="term" value="F:phosphopantothenate--cysteine ligase activity"/>
    <property type="evidence" value="ECO:0007669"/>
    <property type="project" value="UniProtKB-UniRule"/>
</dbReference>
<dbReference type="HAMAP" id="MF_02225">
    <property type="entry name" value="CoaBC"/>
    <property type="match status" value="1"/>
</dbReference>
<reference evidence="7 8" key="1">
    <citation type="submission" date="2019-03" db="EMBL/GenBank/DDBJ databases">
        <title>Genomic Encyclopedia of Type Strains, Phase IV (KMG-IV): sequencing the most valuable type-strain genomes for metagenomic binning, comparative biology and taxonomic classification.</title>
        <authorList>
            <person name="Goeker M."/>
        </authorList>
    </citation>
    <scope>NUCLEOTIDE SEQUENCE [LARGE SCALE GENOMIC DNA]</scope>
    <source>
        <strain evidence="7 8">DSM 24455</strain>
    </source>
</reference>
<dbReference type="SUPFAM" id="SSF52507">
    <property type="entry name" value="Homo-oligomeric flavin-containing Cys decarboxylases, HFCD"/>
    <property type="match status" value="1"/>
</dbReference>
<comment type="cofactor">
    <cofactor evidence="3">
        <name>Mg(2+)</name>
        <dbReference type="ChEBI" id="CHEBI:18420"/>
    </cofactor>
</comment>
<dbReference type="NCBIfam" id="TIGR00521">
    <property type="entry name" value="coaBC_dfp"/>
    <property type="match status" value="1"/>
</dbReference>
<dbReference type="GO" id="GO:0046872">
    <property type="term" value="F:metal ion binding"/>
    <property type="evidence" value="ECO:0007669"/>
    <property type="project" value="UniProtKB-KW"/>
</dbReference>
<dbReference type="GO" id="GO:0015941">
    <property type="term" value="P:pantothenate catabolic process"/>
    <property type="evidence" value="ECO:0007669"/>
    <property type="project" value="InterPro"/>
</dbReference>
<dbReference type="EC" id="4.1.1.36" evidence="3"/>
<evidence type="ECO:0000259" key="6">
    <source>
        <dbReference type="Pfam" id="PF04127"/>
    </source>
</evidence>
<comment type="similarity">
    <text evidence="3 4">In the N-terminal section; belongs to the HFCD (homo-oligomeric flavin containing Cys decarboxylase) superfamily.</text>
</comment>
<keyword evidence="3 4" id="KW-0285">Flavoprotein</keyword>
<feature type="binding site" evidence="3">
    <location>
        <position position="278"/>
    </location>
    <ligand>
        <name>CTP</name>
        <dbReference type="ChEBI" id="CHEBI:37563"/>
    </ligand>
</feature>
<dbReference type="OrthoDB" id="9802554at2"/>
<keyword evidence="2 3" id="KW-0456">Lyase</keyword>
<comment type="caution">
    <text evidence="7">The sequence shown here is derived from an EMBL/GenBank/DDBJ whole genome shotgun (WGS) entry which is preliminary data.</text>
</comment>
<keyword evidence="3" id="KW-0511">Multifunctional enzyme</keyword>
<dbReference type="EMBL" id="SOAZ01000006">
    <property type="protein sequence ID" value="TDT61643.1"/>
    <property type="molecule type" value="Genomic_DNA"/>
</dbReference>
<sequence length="397" mass="43498">MFENKTVVLGVSGGIAAYKALDIVSKLKKKNINVHVIMTESAKKFVTPLSFQALSQNYVISDMFQEPKSWEIQHISLAEKADLFVIAPATANVIGKIAGGIADDMLTTTVMATKAPVLIAPAMNTNMYENPIVQRNISFLKSLNYYFVEPDEGRLACGVVGKGKLADTEKIVDVIEMLLYEPKDLTGKKILVTAGPTQEDIDPVRYITNRSTGKMGYAIARAARNRGAEVVLISGPTGLKPVEGVELVKVHSADDMYNEVLKRFDKVDIVIKSAAVADYRPETKSTSKLKKSDDDLSISLTRNKDILQTLGGQKTNQILVGFAAESDDLINNALSKISKKNLDMIVANDITMEGAGFAVDTNRVKIILRDGRMIESPIMTKEELAHVILDHILTIER</sequence>
<keyword evidence="1 3" id="KW-0210">Decarboxylase</keyword>
<dbReference type="Pfam" id="PF04127">
    <property type="entry name" value="DFP"/>
    <property type="match status" value="1"/>
</dbReference>
<feature type="domain" description="DNA/pantothenate metabolism flavoprotein C-terminal" evidence="6">
    <location>
        <begin position="185"/>
        <end position="393"/>
    </location>
</feature>
<dbReference type="EC" id="6.3.2.5" evidence="3"/>
<dbReference type="InterPro" id="IPR005252">
    <property type="entry name" value="CoaBC"/>
</dbReference>
<keyword evidence="3" id="KW-0460">Magnesium</keyword>
<comment type="pathway">
    <text evidence="3 4">Cofactor biosynthesis; coenzyme A biosynthesis; CoA from (R)-pantothenate: step 3/5.</text>
</comment>
<dbReference type="UniPathway" id="UPA00241">
    <property type="reaction ID" value="UER00353"/>
</dbReference>
<evidence type="ECO:0000256" key="2">
    <source>
        <dbReference type="ARBA" id="ARBA00023239"/>
    </source>
</evidence>
<dbReference type="Gene3D" id="3.40.50.10300">
    <property type="entry name" value="CoaB-like"/>
    <property type="match status" value="1"/>
</dbReference>
<comment type="similarity">
    <text evidence="3 4">In the C-terminal section; belongs to the PPC synthetase family.</text>
</comment>
<feature type="region of interest" description="Phosphopantothenate--cysteine ligase" evidence="3">
    <location>
        <begin position="190"/>
        <end position="397"/>
    </location>
</feature>
<feature type="binding site" evidence="3">
    <location>
        <position position="340"/>
    </location>
    <ligand>
        <name>CTP</name>
        <dbReference type="ChEBI" id="CHEBI:37563"/>
    </ligand>
</feature>
<evidence type="ECO:0000256" key="1">
    <source>
        <dbReference type="ARBA" id="ARBA00022793"/>
    </source>
</evidence>
<feature type="domain" description="Flavoprotein" evidence="5">
    <location>
        <begin position="5"/>
        <end position="176"/>
    </location>
</feature>
<dbReference type="InterPro" id="IPR003382">
    <property type="entry name" value="Flavoprotein"/>
</dbReference>
<dbReference type="PANTHER" id="PTHR14359:SF6">
    <property type="entry name" value="PHOSPHOPANTOTHENOYLCYSTEINE DECARBOXYLASE"/>
    <property type="match status" value="1"/>
</dbReference>
<name>A0A4R7KU01_9CLOT</name>
<evidence type="ECO:0000259" key="5">
    <source>
        <dbReference type="Pfam" id="PF02441"/>
    </source>
</evidence>
<accession>A0A4R7KU01</accession>
<dbReference type="GO" id="GO:0004633">
    <property type="term" value="F:phosphopantothenoylcysteine decarboxylase activity"/>
    <property type="evidence" value="ECO:0007669"/>
    <property type="project" value="UniProtKB-UniRule"/>
</dbReference>
<keyword evidence="8" id="KW-1185">Reference proteome</keyword>
<dbReference type="InterPro" id="IPR007085">
    <property type="entry name" value="DNA/pantothenate-metab_flavo_C"/>
</dbReference>
<keyword evidence="3 4" id="KW-0436">Ligase</keyword>
<evidence type="ECO:0000256" key="3">
    <source>
        <dbReference type="HAMAP-Rule" id="MF_02225"/>
    </source>
</evidence>
<comment type="caution">
    <text evidence="3">Lacks conserved residue(s) required for the propagation of feature annotation.</text>
</comment>
<feature type="active site" description="Proton donor" evidence="3">
    <location>
        <position position="157"/>
    </location>
</feature>
<feature type="binding site" evidence="3">
    <location>
        <position position="288"/>
    </location>
    <ligand>
        <name>CTP</name>
        <dbReference type="ChEBI" id="CHEBI:37563"/>
    </ligand>
</feature>
<comment type="cofactor">
    <cofactor evidence="3">
        <name>FMN</name>
        <dbReference type="ChEBI" id="CHEBI:58210"/>
    </cofactor>
    <text evidence="3">Binds 1 FMN per subunit.</text>
</comment>
<comment type="pathway">
    <text evidence="3 4">Cofactor biosynthesis; coenzyme A biosynthesis; CoA from (R)-pantothenate: step 2/5.</text>
</comment>
<dbReference type="GO" id="GO:0015937">
    <property type="term" value="P:coenzyme A biosynthetic process"/>
    <property type="evidence" value="ECO:0007669"/>
    <property type="project" value="UniProtKB-UniRule"/>
</dbReference>
<evidence type="ECO:0000256" key="4">
    <source>
        <dbReference type="RuleBase" id="RU364078"/>
    </source>
</evidence>
<keyword evidence="3 4" id="KW-0288">FMN</keyword>
<comment type="function">
    <text evidence="4">Catalyzes two steps in the biosynthesis of coenzyme A. In the first step cysteine is conjugated to 4'-phosphopantothenate to form 4-phosphopantothenoylcysteine, in the latter compound is decarboxylated to form 4'-phosphopantotheine.</text>
</comment>
<evidence type="ECO:0000313" key="7">
    <source>
        <dbReference type="EMBL" id="TDT61643.1"/>
    </source>
</evidence>
<gene>
    <name evidence="3" type="primary">coaBC</name>
    <name evidence="7" type="ORF">EDD71_106127</name>
</gene>
<dbReference type="PANTHER" id="PTHR14359">
    <property type="entry name" value="HOMO-OLIGOMERIC FLAVIN CONTAINING CYS DECARBOXYLASE FAMILY"/>
    <property type="match status" value="1"/>
</dbReference>
<comment type="catalytic activity">
    <reaction evidence="3 4">
        <text>(R)-4'-phosphopantothenate + L-cysteine + CTP = N-[(R)-4-phosphopantothenoyl]-L-cysteine + CMP + diphosphate + H(+)</text>
        <dbReference type="Rhea" id="RHEA:19397"/>
        <dbReference type="ChEBI" id="CHEBI:10986"/>
        <dbReference type="ChEBI" id="CHEBI:15378"/>
        <dbReference type="ChEBI" id="CHEBI:33019"/>
        <dbReference type="ChEBI" id="CHEBI:35235"/>
        <dbReference type="ChEBI" id="CHEBI:37563"/>
        <dbReference type="ChEBI" id="CHEBI:59458"/>
        <dbReference type="ChEBI" id="CHEBI:60377"/>
        <dbReference type="EC" id="6.3.2.5"/>
    </reaction>
</comment>
<feature type="region of interest" description="Phosphopantothenoylcysteine decarboxylase" evidence="3">
    <location>
        <begin position="1"/>
        <end position="189"/>
    </location>
</feature>
<dbReference type="Proteomes" id="UP000295325">
    <property type="component" value="Unassembled WGS sequence"/>
</dbReference>
<feature type="binding site" evidence="3">
    <location>
        <position position="322"/>
    </location>
    <ligand>
        <name>CTP</name>
        <dbReference type="ChEBI" id="CHEBI:37563"/>
    </ligand>
</feature>
<dbReference type="RefSeq" id="WP_133627750.1">
    <property type="nucleotide sequence ID" value="NZ_SOAZ01000006.1"/>
</dbReference>
<dbReference type="Pfam" id="PF02441">
    <property type="entry name" value="Flavoprotein"/>
    <property type="match status" value="1"/>
</dbReference>
<proteinExistence type="inferred from homology"/>
<dbReference type="InterPro" id="IPR035929">
    <property type="entry name" value="CoaB-like_sf"/>
</dbReference>
<feature type="binding site" evidence="3">
    <location>
        <position position="336"/>
    </location>
    <ligand>
        <name>CTP</name>
        <dbReference type="ChEBI" id="CHEBI:37563"/>
    </ligand>
</feature>
<dbReference type="Gene3D" id="3.40.50.1950">
    <property type="entry name" value="Flavin prenyltransferase-like"/>
    <property type="match status" value="1"/>
</dbReference>
<dbReference type="GO" id="GO:0010181">
    <property type="term" value="F:FMN binding"/>
    <property type="evidence" value="ECO:0007669"/>
    <property type="project" value="UniProtKB-UniRule"/>
</dbReference>
<protein>
    <recommendedName>
        <fullName evidence="3">Coenzyme A biosynthesis bifunctional protein CoaBC</fullName>
    </recommendedName>
    <alternativeName>
        <fullName evidence="3">DNA/pantothenate metabolism flavoprotein</fullName>
    </alternativeName>
    <alternativeName>
        <fullName evidence="3">Phosphopantothenoylcysteine synthetase/decarboxylase</fullName>
        <shortName evidence="3">PPCS-PPCDC</shortName>
    </alternativeName>
    <domain>
        <recommendedName>
            <fullName evidence="3">Phosphopantothenoylcysteine decarboxylase</fullName>
            <shortName evidence="3">PPC decarboxylase</shortName>
            <shortName evidence="3">PPC-DC</shortName>
            <ecNumber evidence="3">4.1.1.36</ecNumber>
        </recommendedName>
        <alternativeName>
            <fullName evidence="3">CoaC</fullName>
        </alternativeName>
    </domain>
    <domain>
        <recommendedName>
            <fullName evidence="3">Phosphopantothenate--cysteine ligase</fullName>
            <ecNumber evidence="3">6.3.2.5</ecNumber>
        </recommendedName>
        <alternativeName>
            <fullName evidence="3">CoaB</fullName>
        </alternativeName>
        <alternativeName>
            <fullName evidence="3">Phosphopantothenoylcysteine synthetase</fullName>
            <shortName evidence="3">PPC synthetase</shortName>
            <shortName evidence="3">PPC-S</shortName>
        </alternativeName>
    </domain>
</protein>
<organism evidence="7 8">
    <name type="scientific">Fonticella tunisiensis</name>
    <dbReference type="NCBI Taxonomy" id="1096341"/>
    <lineage>
        <taxon>Bacteria</taxon>
        <taxon>Bacillati</taxon>
        <taxon>Bacillota</taxon>
        <taxon>Clostridia</taxon>
        <taxon>Eubacteriales</taxon>
        <taxon>Clostridiaceae</taxon>
        <taxon>Fonticella</taxon>
    </lineage>
</organism>
<dbReference type="SUPFAM" id="SSF102645">
    <property type="entry name" value="CoaB-like"/>
    <property type="match status" value="1"/>
</dbReference>
<comment type="catalytic activity">
    <reaction evidence="3 4">
        <text>N-[(R)-4-phosphopantothenoyl]-L-cysteine + H(+) = (R)-4'-phosphopantetheine + CO2</text>
        <dbReference type="Rhea" id="RHEA:16793"/>
        <dbReference type="ChEBI" id="CHEBI:15378"/>
        <dbReference type="ChEBI" id="CHEBI:16526"/>
        <dbReference type="ChEBI" id="CHEBI:59458"/>
        <dbReference type="ChEBI" id="CHEBI:61723"/>
        <dbReference type="EC" id="4.1.1.36"/>
    </reaction>
</comment>
<dbReference type="GO" id="GO:0071513">
    <property type="term" value="C:phosphopantothenoylcysteine decarboxylase complex"/>
    <property type="evidence" value="ECO:0007669"/>
    <property type="project" value="TreeGrafter"/>
</dbReference>
<dbReference type="InterPro" id="IPR036551">
    <property type="entry name" value="Flavin_trans-like"/>
</dbReference>
<comment type="function">
    <text evidence="3">Catalyzes two sequential steps in the biosynthesis of coenzyme A. In the first step cysteine is conjugated to 4'-phosphopantothenate to form 4-phosphopantothenoylcysteine. In the second step the latter compound is decarboxylated to form 4'-phosphopantotheine.</text>
</comment>
<dbReference type="AlphaFoldDB" id="A0A4R7KU01"/>